<feature type="transmembrane region" description="Helical" evidence="1">
    <location>
        <begin position="93"/>
        <end position="113"/>
    </location>
</feature>
<evidence type="ECO:0000313" key="2">
    <source>
        <dbReference type="EMBL" id="KJA14164.1"/>
    </source>
</evidence>
<sequence length="191" mass="21628">MAPPKRKAEQEADNRIFVPSTRSWIYLATFILIFCLTCAELGLVSQQIHKYGRWTFNYATLQYKNAIGLLLCACLISLLLCLGHYWIAVGGTAFTSLILSVFFGTVAGIFRVTTPFRGHDCGRPQDSYPVIWRPWFQECSRVVAMEGIAWSLWALYLCMMIGTLLYMFQITPRPTPGGYYGSPTRVVPSYV</sequence>
<feature type="transmembrane region" description="Helical" evidence="1">
    <location>
        <begin position="148"/>
        <end position="168"/>
    </location>
</feature>
<keyword evidence="1" id="KW-0812">Transmembrane</keyword>
<reference evidence="3" key="1">
    <citation type="submission" date="2014-04" db="EMBL/GenBank/DDBJ databases">
        <title>Evolutionary Origins and Diversification of the Mycorrhizal Mutualists.</title>
        <authorList>
            <consortium name="DOE Joint Genome Institute"/>
            <consortium name="Mycorrhizal Genomics Consortium"/>
            <person name="Kohler A."/>
            <person name="Kuo A."/>
            <person name="Nagy L.G."/>
            <person name="Floudas D."/>
            <person name="Copeland A."/>
            <person name="Barry K.W."/>
            <person name="Cichocki N."/>
            <person name="Veneault-Fourrey C."/>
            <person name="LaButti K."/>
            <person name="Lindquist E.A."/>
            <person name="Lipzen A."/>
            <person name="Lundell T."/>
            <person name="Morin E."/>
            <person name="Murat C."/>
            <person name="Riley R."/>
            <person name="Ohm R."/>
            <person name="Sun H."/>
            <person name="Tunlid A."/>
            <person name="Henrissat B."/>
            <person name="Grigoriev I.V."/>
            <person name="Hibbett D.S."/>
            <person name="Martin F."/>
        </authorList>
    </citation>
    <scope>NUCLEOTIDE SEQUENCE [LARGE SCALE GENOMIC DNA]</scope>
    <source>
        <strain evidence="3">FD-334 SS-4</strain>
    </source>
</reference>
<feature type="transmembrane region" description="Helical" evidence="1">
    <location>
        <begin position="66"/>
        <end position="87"/>
    </location>
</feature>
<dbReference type="OrthoDB" id="2558918at2759"/>
<name>A0A0D2N4U0_HYPSF</name>
<dbReference type="Proteomes" id="UP000054270">
    <property type="component" value="Unassembled WGS sequence"/>
</dbReference>
<dbReference type="AlphaFoldDB" id="A0A0D2N4U0"/>
<evidence type="ECO:0000256" key="1">
    <source>
        <dbReference type="SAM" id="Phobius"/>
    </source>
</evidence>
<gene>
    <name evidence="2" type="ORF">HYPSUDRAFT_49374</name>
</gene>
<proteinExistence type="predicted"/>
<keyword evidence="3" id="KW-1185">Reference proteome</keyword>
<accession>A0A0D2N4U0</accession>
<dbReference type="EMBL" id="KN817691">
    <property type="protein sequence ID" value="KJA14164.1"/>
    <property type="molecule type" value="Genomic_DNA"/>
</dbReference>
<keyword evidence="1" id="KW-1133">Transmembrane helix</keyword>
<dbReference type="OMA" id="GIAWANW"/>
<evidence type="ECO:0000313" key="3">
    <source>
        <dbReference type="Proteomes" id="UP000054270"/>
    </source>
</evidence>
<keyword evidence="1" id="KW-0472">Membrane</keyword>
<organism evidence="2 3">
    <name type="scientific">Hypholoma sublateritium (strain FD-334 SS-4)</name>
    <dbReference type="NCBI Taxonomy" id="945553"/>
    <lineage>
        <taxon>Eukaryota</taxon>
        <taxon>Fungi</taxon>
        <taxon>Dikarya</taxon>
        <taxon>Basidiomycota</taxon>
        <taxon>Agaricomycotina</taxon>
        <taxon>Agaricomycetes</taxon>
        <taxon>Agaricomycetidae</taxon>
        <taxon>Agaricales</taxon>
        <taxon>Agaricineae</taxon>
        <taxon>Strophariaceae</taxon>
        <taxon>Hypholoma</taxon>
    </lineage>
</organism>
<evidence type="ECO:0008006" key="4">
    <source>
        <dbReference type="Google" id="ProtNLM"/>
    </source>
</evidence>
<protein>
    <recommendedName>
        <fullName evidence="4">MARVEL domain-containing protein</fullName>
    </recommendedName>
</protein>
<feature type="transmembrane region" description="Helical" evidence="1">
    <location>
        <begin position="24"/>
        <end position="45"/>
    </location>
</feature>